<accession>A0A839RZT5</accession>
<comment type="caution">
    <text evidence="3">The sequence shown here is derived from an EMBL/GenBank/DDBJ whole genome shotgun (WGS) entry which is preliminary data.</text>
</comment>
<gene>
    <name evidence="3" type="ORF">FHS23_002009</name>
</gene>
<evidence type="ECO:0000256" key="1">
    <source>
        <dbReference type="SAM" id="MobiDB-lite"/>
    </source>
</evidence>
<dbReference type="PANTHER" id="PTHR22642">
    <property type="entry name" value="IMIDAZOLONEPROPIONASE"/>
    <property type="match status" value="1"/>
</dbReference>
<dbReference type="Gene3D" id="3.10.310.70">
    <property type="match status" value="1"/>
</dbReference>
<dbReference type="PANTHER" id="PTHR22642:SF2">
    <property type="entry name" value="PROTEIN LONG AFTER FAR-RED 3"/>
    <property type="match status" value="1"/>
</dbReference>
<name>A0A839RZT5_9PSEU</name>
<feature type="compositionally biased region" description="Low complexity" evidence="1">
    <location>
        <begin position="1"/>
        <end position="29"/>
    </location>
</feature>
<dbReference type="InterPro" id="IPR011059">
    <property type="entry name" value="Metal-dep_hydrolase_composite"/>
</dbReference>
<keyword evidence="4" id="KW-1185">Reference proteome</keyword>
<dbReference type="SUPFAM" id="SSF51556">
    <property type="entry name" value="Metallo-dependent hydrolases"/>
    <property type="match status" value="1"/>
</dbReference>
<proteinExistence type="predicted"/>
<dbReference type="Proteomes" id="UP000550714">
    <property type="component" value="Unassembled WGS sequence"/>
</dbReference>
<evidence type="ECO:0000313" key="3">
    <source>
        <dbReference type="EMBL" id="MBB3050986.1"/>
    </source>
</evidence>
<dbReference type="AlphaFoldDB" id="A0A839RZT5"/>
<evidence type="ECO:0000259" key="2">
    <source>
        <dbReference type="Pfam" id="PF07969"/>
    </source>
</evidence>
<reference evidence="3 4" key="1">
    <citation type="submission" date="2020-08" db="EMBL/GenBank/DDBJ databases">
        <title>Genomic Encyclopedia of Type Strains, Phase III (KMG-III): the genomes of soil and plant-associated and newly described type strains.</title>
        <authorList>
            <person name="Whitman W."/>
        </authorList>
    </citation>
    <scope>NUCLEOTIDE SEQUENCE [LARGE SCALE GENOMIC DNA]</scope>
    <source>
        <strain evidence="3 4">CECT 8577</strain>
    </source>
</reference>
<evidence type="ECO:0000313" key="4">
    <source>
        <dbReference type="Proteomes" id="UP000550714"/>
    </source>
</evidence>
<dbReference type="InterPro" id="IPR032466">
    <property type="entry name" value="Metal_Hydrolase"/>
</dbReference>
<dbReference type="Gene3D" id="2.30.40.10">
    <property type="entry name" value="Urease, subunit C, domain 1"/>
    <property type="match status" value="1"/>
</dbReference>
<dbReference type="InterPro" id="IPR013108">
    <property type="entry name" value="Amidohydro_3"/>
</dbReference>
<feature type="region of interest" description="Disordered" evidence="1">
    <location>
        <begin position="1"/>
        <end position="31"/>
    </location>
</feature>
<dbReference type="SUPFAM" id="SSF51338">
    <property type="entry name" value="Composite domain of metallo-dependent hydrolases"/>
    <property type="match status" value="1"/>
</dbReference>
<dbReference type="GO" id="GO:0016810">
    <property type="term" value="F:hydrolase activity, acting on carbon-nitrogen (but not peptide) bonds"/>
    <property type="evidence" value="ECO:0007669"/>
    <property type="project" value="InterPro"/>
</dbReference>
<sequence>MTSSSAESAGPPAAGRTTAGPRTTLLLGGHIHTPASSDATAMAVTDGTVVWVGQDGPGRALHPDAEVVELDGAFVTPGFVDAHVHATNAGLHLAGVDLARVRDAGELLAAVRRAATPGEVLIAHGWDETAWADPRLPSRAELDEAAGGAPVYLSRVDVHSALVSSALVDRAPGIRQLPGWSDDGPVTREAHSAAITASRTALGPEHRRRVQETFLRAAAAHGIVSVHENAAPGISSEEDLRGLLDLASTPGLPEVVGYWGARGQDAVDTARRLGARGLAGDLLVDGSLGSRTAALHTPYADADTTGNRYLDADEIADHIALCTDAGLQAGFHVIGEAGVGEVVEGFRLAEKQVGRRALAGAKHRLEHVEMIDAQQADVLAGVNVAASMQPLFDGNWGGTDGMYATRLGADRAAGLNPFATLAAAGVALAFGSDAPVTPLAPWESVRAAVHHRTPGSGISPRAAFNAHTRGGHRAAGIQDGVTGSLVPGAPAHYAIWEPVELVVAAPDSRVQRWSTDPRAQVPGLPPLDPEAPLPTCLRTVRAGEVIHSRD</sequence>
<dbReference type="Gene3D" id="3.20.20.140">
    <property type="entry name" value="Metal-dependent hydrolases"/>
    <property type="match status" value="1"/>
</dbReference>
<dbReference type="Pfam" id="PF07969">
    <property type="entry name" value="Amidohydro_3"/>
    <property type="match status" value="1"/>
</dbReference>
<organism evidence="3 4">
    <name type="scientific">Prauserella isguenensis</name>
    <dbReference type="NCBI Taxonomy" id="1470180"/>
    <lineage>
        <taxon>Bacteria</taxon>
        <taxon>Bacillati</taxon>
        <taxon>Actinomycetota</taxon>
        <taxon>Actinomycetes</taxon>
        <taxon>Pseudonocardiales</taxon>
        <taxon>Pseudonocardiaceae</taxon>
        <taxon>Prauserella</taxon>
    </lineage>
</organism>
<dbReference type="EMBL" id="JACHWU010000002">
    <property type="protein sequence ID" value="MBB3050986.1"/>
    <property type="molecule type" value="Genomic_DNA"/>
</dbReference>
<feature type="domain" description="Amidohydrolase 3" evidence="2">
    <location>
        <begin position="66"/>
        <end position="546"/>
    </location>
</feature>
<protein>
    <recommendedName>
        <fullName evidence="2">Amidohydrolase 3 domain-containing protein</fullName>
    </recommendedName>
</protein>